<dbReference type="Proteomes" id="UP000024836">
    <property type="component" value="Unassembled WGS sequence"/>
</dbReference>
<dbReference type="eggNOG" id="COG0697">
    <property type="taxonomic scope" value="Bacteria"/>
</dbReference>
<feature type="transmembrane region" description="Helical" evidence="6">
    <location>
        <begin position="98"/>
        <end position="116"/>
    </location>
</feature>
<gene>
    <name evidence="8" type="ORF">ATO10_11080</name>
</gene>
<dbReference type="Pfam" id="PF00892">
    <property type="entry name" value="EamA"/>
    <property type="match status" value="2"/>
</dbReference>
<dbReference type="SUPFAM" id="SSF103481">
    <property type="entry name" value="Multidrug resistance efflux transporter EmrE"/>
    <property type="match status" value="2"/>
</dbReference>
<feature type="domain" description="EamA" evidence="7">
    <location>
        <begin position="146"/>
        <end position="273"/>
    </location>
</feature>
<keyword evidence="4 6" id="KW-1133">Transmembrane helix</keyword>
<dbReference type="PANTHER" id="PTHR22911">
    <property type="entry name" value="ACYL-MALONYL CONDENSING ENZYME-RELATED"/>
    <property type="match status" value="1"/>
</dbReference>
<dbReference type="InterPro" id="IPR000620">
    <property type="entry name" value="EamA_dom"/>
</dbReference>
<evidence type="ECO:0000256" key="3">
    <source>
        <dbReference type="ARBA" id="ARBA00022692"/>
    </source>
</evidence>
<comment type="similarity">
    <text evidence="2">Belongs to the drug/metabolite transporter (DMT) superfamily. 10 TMS drug/metabolite exporter (DME) (TC 2.A.7.3) family.</text>
</comment>
<sequence>MDNLRGIFFMVLSMAFFALEDAFIKLTAQTMPTGQVLVLLGGAGALVFAVLARSRGLRLWSPELMSGPFMIRNLCEVIGTFGMVTAIVMAPLSTVAAIQQATPLVVTAGAALFLGATVGWRRWLASAVGLCGVLLIIRPSPSGIEPGMLYAVLGMLGLAARDLAVRKVPATTPSLILAMYGFGSVVPAGLLMMLFGEGLGPVTLNNGLSLAAALVVGVTAYYALVVATRTGEIAVVTPFRYTRMLFALMTGIFMFSERPDSLTLLGAVIIIGSGLYTIWRERRR</sequence>
<protein>
    <recommendedName>
        <fullName evidence="7">EamA domain-containing protein</fullName>
    </recommendedName>
</protein>
<feature type="transmembrane region" description="Helical" evidence="6">
    <location>
        <begin position="207"/>
        <end position="227"/>
    </location>
</feature>
<evidence type="ECO:0000256" key="1">
    <source>
        <dbReference type="ARBA" id="ARBA00004141"/>
    </source>
</evidence>
<dbReference type="InterPro" id="IPR037185">
    <property type="entry name" value="EmrE-like"/>
</dbReference>
<feature type="transmembrane region" description="Helical" evidence="6">
    <location>
        <begin position="73"/>
        <end position="92"/>
    </location>
</feature>
<proteinExistence type="inferred from homology"/>
<evidence type="ECO:0000256" key="2">
    <source>
        <dbReference type="ARBA" id="ARBA00009853"/>
    </source>
</evidence>
<evidence type="ECO:0000256" key="4">
    <source>
        <dbReference type="ARBA" id="ARBA00022989"/>
    </source>
</evidence>
<feature type="transmembrane region" description="Helical" evidence="6">
    <location>
        <begin position="7"/>
        <end position="28"/>
    </location>
</feature>
<evidence type="ECO:0000313" key="8">
    <source>
        <dbReference type="EMBL" id="KCV81885.1"/>
    </source>
</evidence>
<feature type="domain" description="EamA" evidence="7">
    <location>
        <begin position="5"/>
        <end position="137"/>
    </location>
</feature>
<feature type="transmembrane region" description="Helical" evidence="6">
    <location>
        <begin position="176"/>
        <end position="195"/>
    </location>
</feature>
<keyword evidence="3 6" id="KW-0812">Transmembrane</keyword>
<dbReference type="AlphaFoldDB" id="A0A058ZKY6"/>
<feature type="transmembrane region" description="Helical" evidence="6">
    <location>
        <begin position="239"/>
        <end position="256"/>
    </location>
</feature>
<feature type="transmembrane region" description="Helical" evidence="6">
    <location>
        <begin position="34"/>
        <end position="52"/>
    </location>
</feature>
<dbReference type="OrthoDB" id="7165334at2"/>
<organism evidence="8 9">
    <name type="scientific">Actibacterium atlanticum</name>
    <dbReference type="NCBI Taxonomy" id="1461693"/>
    <lineage>
        <taxon>Bacteria</taxon>
        <taxon>Pseudomonadati</taxon>
        <taxon>Pseudomonadota</taxon>
        <taxon>Alphaproteobacteria</taxon>
        <taxon>Rhodobacterales</taxon>
        <taxon>Roseobacteraceae</taxon>
        <taxon>Actibacterium</taxon>
    </lineage>
</organism>
<evidence type="ECO:0000256" key="5">
    <source>
        <dbReference type="ARBA" id="ARBA00023136"/>
    </source>
</evidence>
<keyword evidence="5 6" id="KW-0472">Membrane</keyword>
<reference evidence="8 9" key="1">
    <citation type="submission" date="2013-04" db="EMBL/GenBank/DDBJ databases">
        <title>Shimia sp. 22II-S11-Z10 Genome Sequencing.</title>
        <authorList>
            <person name="Lai Q."/>
            <person name="Li G."/>
            <person name="Shao Z."/>
        </authorList>
    </citation>
    <scope>NUCLEOTIDE SEQUENCE [LARGE SCALE GENOMIC DNA]</scope>
    <source>
        <strain evidence="9">22II-S11-Z10</strain>
    </source>
</reference>
<dbReference type="STRING" id="1461693.ATO10_11080"/>
<accession>A0A058ZKY6</accession>
<dbReference type="GO" id="GO:0016020">
    <property type="term" value="C:membrane"/>
    <property type="evidence" value="ECO:0007669"/>
    <property type="project" value="UniProtKB-SubCell"/>
</dbReference>
<evidence type="ECO:0000256" key="6">
    <source>
        <dbReference type="SAM" id="Phobius"/>
    </source>
</evidence>
<dbReference type="PANTHER" id="PTHR22911:SF6">
    <property type="entry name" value="SOLUTE CARRIER FAMILY 35 MEMBER G1"/>
    <property type="match status" value="1"/>
</dbReference>
<name>A0A058ZKY6_9RHOB</name>
<evidence type="ECO:0000313" key="9">
    <source>
        <dbReference type="Proteomes" id="UP000024836"/>
    </source>
</evidence>
<keyword evidence="9" id="KW-1185">Reference proteome</keyword>
<dbReference type="RefSeq" id="WP_035251408.1">
    <property type="nucleotide sequence ID" value="NZ_AQQY01000006.1"/>
</dbReference>
<comment type="caution">
    <text evidence="8">The sequence shown here is derived from an EMBL/GenBank/DDBJ whole genome shotgun (WGS) entry which is preliminary data.</text>
</comment>
<dbReference type="EMBL" id="AQQY01000006">
    <property type="protein sequence ID" value="KCV81885.1"/>
    <property type="molecule type" value="Genomic_DNA"/>
</dbReference>
<comment type="subcellular location">
    <subcellularLocation>
        <location evidence="1">Membrane</location>
        <topology evidence="1">Multi-pass membrane protein</topology>
    </subcellularLocation>
</comment>
<feature type="transmembrane region" description="Helical" evidence="6">
    <location>
        <begin position="262"/>
        <end position="279"/>
    </location>
</feature>
<evidence type="ECO:0000259" key="7">
    <source>
        <dbReference type="Pfam" id="PF00892"/>
    </source>
</evidence>